<dbReference type="Gene3D" id="3.30.420.10">
    <property type="entry name" value="Ribonuclease H-like superfamily/Ribonuclease H"/>
    <property type="match status" value="1"/>
</dbReference>
<feature type="domain" description="Tc1-like transposase DDE" evidence="2">
    <location>
        <begin position="147"/>
        <end position="278"/>
    </location>
</feature>
<dbReference type="InterPro" id="IPR009057">
    <property type="entry name" value="Homeodomain-like_sf"/>
</dbReference>
<evidence type="ECO:0000313" key="3">
    <source>
        <dbReference type="EMBL" id="AIJ28517.1"/>
    </source>
</evidence>
<organism evidence="3">
    <name type="scientific">Fischerella sp. ATCC 43239</name>
    <dbReference type="NCBI Taxonomy" id="1535197"/>
    <lineage>
        <taxon>Bacteria</taxon>
        <taxon>Bacillati</taxon>
        <taxon>Cyanobacteriota</taxon>
        <taxon>Cyanophyceae</taxon>
        <taxon>Nostocales</taxon>
        <taxon>Hapalosiphonaceae</taxon>
        <taxon>Fischerella</taxon>
    </lineage>
</organism>
<protein>
    <submittedName>
        <fullName evidence="3">Transposase</fullName>
    </submittedName>
</protein>
<dbReference type="SUPFAM" id="SSF46689">
    <property type="entry name" value="Homeodomain-like"/>
    <property type="match status" value="1"/>
</dbReference>
<reference evidence="3" key="1">
    <citation type="journal article" date="2014" name="BMC Microbiol.">
        <title>Comparative analysis of hapalindole, ambiguine and welwitindolinone gene clusters and reconstitution of indole-isonitrile biosynthesis from cyanobacteria.</title>
        <authorList>
            <person name="Micallef M.L."/>
            <person name="Sharma D."/>
            <person name="Bunn B.M."/>
            <person name="Gerwick L."/>
            <person name="Viswanathan R."/>
            <person name="Moffitt M.C."/>
        </authorList>
    </citation>
    <scope>NUCLEOTIDE SEQUENCE</scope>
    <source>
        <strain evidence="3">ATCC 43239</strain>
    </source>
</reference>
<evidence type="ECO:0000259" key="1">
    <source>
        <dbReference type="Pfam" id="PF01710"/>
    </source>
</evidence>
<dbReference type="PANTHER" id="PTHR46564:SF1">
    <property type="entry name" value="TRANSPOSASE"/>
    <property type="match status" value="1"/>
</dbReference>
<accession>A0A076NA36</accession>
<dbReference type="NCBIfam" id="NF033545">
    <property type="entry name" value="transpos_IS630"/>
    <property type="match status" value="1"/>
</dbReference>
<feature type="domain" description="Transposase Synechocystis PCC 6803" evidence="1">
    <location>
        <begin position="3"/>
        <end position="122"/>
    </location>
</feature>
<dbReference type="InterPro" id="IPR036388">
    <property type="entry name" value="WH-like_DNA-bd_sf"/>
</dbReference>
<dbReference type="PANTHER" id="PTHR46564">
    <property type="entry name" value="TRANSPOSASE"/>
    <property type="match status" value="1"/>
</dbReference>
<dbReference type="GO" id="GO:0003676">
    <property type="term" value="F:nucleic acid binding"/>
    <property type="evidence" value="ECO:0007669"/>
    <property type="project" value="InterPro"/>
</dbReference>
<sequence>MKAYSIDFREKIINAYEQGNTSIRKIASRFDVSKAFVQRLLLLKRTQGHVNLQKQGGGMKSDLDKHKIELAQMVEKYPDATLSEYCEYWGQAYDKWVSTSAMCRALQRQNLTQKKKTLRSSQAKTERVQKLRIEYWQQIQQIDPENLVFIDEMGVLLGLTRTHARSPHGSRVYDFKPFYRGAKVTVIGAISLKQVLAVMTLNGSMDGNAFKVFIEKCLLPQLWSGAVVVMDNVPAHKVEEIESLIQSKGASVLYQSPYSPDFNPIEHWWSQLKSFLRSFSPTTAKLVDILIATALDLINPIHLKNWFTNCCYCTS</sequence>
<dbReference type="AlphaFoldDB" id="A0A076NA36"/>
<dbReference type="Pfam" id="PF13358">
    <property type="entry name" value="DDE_3"/>
    <property type="match status" value="1"/>
</dbReference>
<dbReference type="EMBL" id="KJ742064">
    <property type="protein sequence ID" value="AIJ28517.1"/>
    <property type="molecule type" value="Genomic_DNA"/>
</dbReference>
<dbReference type="Pfam" id="PF01710">
    <property type="entry name" value="HTH_Tnp_IS630"/>
    <property type="match status" value="1"/>
</dbReference>
<dbReference type="InterPro" id="IPR047655">
    <property type="entry name" value="Transpos_IS630-like"/>
</dbReference>
<dbReference type="InterPro" id="IPR036397">
    <property type="entry name" value="RNaseH_sf"/>
</dbReference>
<name>A0A076NA36_9CYAN</name>
<proteinExistence type="predicted"/>
<dbReference type="Gene3D" id="1.10.10.10">
    <property type="entry name" value="Winged helix-like DNA-binding domain superfamily/Winged helix DNA-binding domain"/>
    <property type="match status" value="1"/>
</dbReference>
<evidence type="ECO:0000259" key="2">
    <source>
        <dbReference type="Pfam" id="PF13358"/>
    </source>
</evidence>
<dbReference type="InterPro" id="IPR038717">
    <property type="entry name" value="Tc1-like_DDE_dom"/>
</dbReference>
<dbReference type="InterPro" id="IPR002622">
    <property type="entry name" value="Transposase_14"/>
</dbReference>
<gene>
    <name evidence="3" type="primary">hpiS1</name>
</gene>